<comment type="subcellular location">
    <subcellularLocation>
        <location evidence="1 7">Cell membrane</location>
        <topology evidence="1 7">Multi-pass membrane protein</topology>
    </subcellularLocation>
</comment>
<dbReference type="Gene3D" id="1.10.3720.10">
    <property type="entry name" value="MetI-like"/>
    <property type="match status" value="1"/>
</dbReference>
<dbReference type="InterPro" id="IPR051393">
    <property type="entry name" value="ABC_transporter_permease"/>
</dbReference>
<dbReference type="AlphaFoldDB" id="C6LB66"/>
<keyword evidence="11" id="KW-1185">Reference proteome</keyword>
<feature type="transmembrane region" description="Helical" evidence="7">
    <location>
        <begin position="58"/>
        <end position="81"/>
    </location>
</feature>
<dbReference type="PROSITE" id="PS50928">
    <property type="entry name" value="ABC_TM1"/>
    <property type="match status" value="1"/>
</dbReference>
<evidence type="ECO:0000256" key="7">
    <source>
        <dbReference type="RuleBase" id="RU363032"/>
    </source>
</evidence>
<evidence type="ECO:0000256" key="6">
    <source>
        <dbReference type="ARBA" id="ARBA00023136"/>
    </source>
</evidence>
<dbReference type="STRING" id="168384.SAMN05660368_01334"/>
<dbReference type="InterPro" id="IPR035906">
    <property type="entry name" value="MetI-like_sf"/>
</dbReference>
<keyword evidence="3" id="KW-1003">Cell membrane</keyword>
<feature type="transmembrane region" description="Helical" evidence="7">
    <location>
        <begin position="152"/>
        <end position="172"/>
    </location>
</feature>
<dbReference type="Proteomes" id="UP000005561">
    <property type="component" value="Unassembled WGS sequence"/>
</dbReference>
<dbReference type="SUPFAM" id="SSF161098">
    <property type="entry name" value="MetI-like"/>
    <property type="match status" value="1"/>
</dbReference>
<reference evidence="10" key="1">
    <citation type="submission" date="2009-07" db="EMBL/GenBank/DDBJ databases">
        <authorList>
            <person name="Weinstock G."/>
            <person name="Sodergren E."/>
            <person name="Clifton S."/>
            <person name="Fulton L."/>
            <person name="Fulton B."/>
            <person name="Courtney L."/>
            <person name="Fronick C."/>
            <person name="Harrison M."/>
            <person name="Strong C."/>
            <person name="Farmer C."/>
            <person name="Delahaunty K."/>
            <person name="Markovic C."/>
            <person name="Hall O."/>
            <person name="Minx P."/>
            <person name="Tomlinson C."/>
            <person name="Mitreva M."/>
            <person name="Nelson J."/>
            <person name="Hou S."/>
            <person name="Wollam A."/>
            <person name="Pepin K.H."/>
            <person name="Johnson M."/>
            <person name="Bhonagiri V."/>
            <person name="Nash W.E."/>
            <person name="Warren W."/>
            <person name="Chinwalla A."/>
            <person name="Mardis E.R."/>
            <person name="Wilson R.K."/>
        </authorList>
    </citation>
    <scope>NUCLEOTIDE SEQUENCE [LARGE SCALE GENOMIC DNA]</scope>
    <source>
        <strain evidence="10">DSM 14469</strain>
    </source>
</reference>
<proteinExistence type="inferred from homology"/>
<feature type="domain" description="ABC transmembrane type-1" evidence="9">
    <location>
        <begin position="111"/>
        <end position="326"/>
    </location>
</feature>
<evidence type="ECO:0000256" key="5">
    <source>
        <dbReference type="ARBA" id="ARBA00022989"/>
    </source>
</evidence>
<comment type="similarity">
    <text evidence="7">Belongs to the binding-protein-dependent transport system permease family.</text>
</comment>
<feature type="transmembrane region" description="Helical" evidence="7">
    <location>
        <begin position="205"/>
        <end position="225"/>
    </location>
</feature>
<dbReference type="PANTHER" id="PTHR30193">
    <property type="entry name" value="ABC TRANSPORTER PERMEASE PROTEIN"/>
    <property type="match status" value="1"/>
</dbReference>
<gene>
    <name evidence="10" type="ORF">BRYFOR_05861</name>
</gene>
<evidence type="ECO:0000256" key="2">
    <source>
        <dbReference type="ARBA" id="ARBA00022448"/>
    </source>
</evidence>
<keyword evidence="4 7" id="KW-0812">Transmembrane</keyword>
<organism evidence="10 11">
    <name type="scientific">Marvinbryantia formatexigens DSM 14469</name>
    <dbReference type="NCBI Taxonomy" id="478749"/>
    <lineage>
        <taxon>Bacteria</taxon>
        <taxon>Bacillati</taxon>
        <taxon>Bacillota</taxon>
        <taxon>Clostridia</taxon>
        <taxon>Lachnospirales</taxon>
        <taxon>Lachnospiraceae</taxon>
        <taxon>Marvinbryantia</taxon>
    </lineage>
</organism>
<evidence type="ECO:0000259" key="9">
    <source>
        <dbReference type="PROSITE" id="PS50928"/>
    </source>
</evidence>
<accession>C6LB66</accession>
<evidence type="ECO:0000256" key="1">
    <source>
        <dbReference type="ARBA" id="ARBA00004651"/>
    </source>
</evidence>
<keyword evidence="6 7" id="KW-0472">Membrane</keyword>
<sequence length="339" mass="38393">MNGLRNDKELLPRKKDFRGSTYKEKAPDGFRPGGRRQQSEIYSIKQEKKKEREQVGTTVLPALHPWVSFFAFLPMCTSFFYSFTDYNVISKCNFVGLDNYKNMFSGADPYFYKSLFVTVVYVALSVPSSLITAFLVAMLLNSEVKGKGIFRTIFYLPSIVPVVGMSAVWLWIFNSDFGLANMLLKAVGLPTCQWLSSETTVIPTLVFTNLWTIGSTMVIFLAGIQDVPRQLTEAVEIDGGGGLAKLFHVIIPMMTPTIFYNLVMGIINGFQIFTQAYVITQGGPNNASLFYVYYLYREAFQFMRMGSACAIAWVLFVIIMALTVIMFWLQKKWVYYGGE</sequence>
<dbReference type="CDD" id="cd06261">
    <property type="entry name" value="TM_PBP2"/>
    <property type="match status" value="1"/>
</dbReference>
<protein>
    <submittedName>
        <fullName evidence="10">ABC transporter, permease protein</fullName>
    </submittedName>
</protein>
<dbReference type="EMBL" id="ACCL02000003">
    <property type="protein sequence ID" value="EET62197.1"/>
    <property type="molecule type" value="Genomic_DNA"/>
</dbReference>
<evidence type="ECO:0000313" key="11">
    <source>
        <dbReference type="Proteomes" id="UP000005561"/>
    </source>
</evidence>
<evidence type="ECO:0000313" key="10">
    <source>
        <dbReference type="EMBL" id="EET62197.1"/>
    </source>
</evidence>
<feature type="transmembrane region" description="Helical" evidence="7">
    <location>
        <begin position="308"/>
        <end position="329"/>
    </location>
</feature>
<evidence type="ECO:0000256" key="3">
    <source>
        <dbReference type="ARBA" id="ARBA00022475"/>
    </source>
</evidence>
<feature type="compositionally biased region" description="Basic and acidic residues" evidence="8">
    <location>
        <begin position="1"/>
        <end position="28"/>
    </location>
</feature>
<dbReference type="PANTHER" id="PTHR30193:SF1">
    <property type="entry name" value="ABC TRANSPORTER PERMEASE PROTEIN YESP-RELATED"/>
    <property type="match status" value="1"/>
</dbReference>
<dbReference type="GO" id="GO:0005886">
    <property type="term" value="C:plasma membrane"/>
    <property type="evidence" value="ECO:0007669"/>
    <property type="project" value="UniProtKB-SubCell"/>
</dbReference>
<dbReference type="InterPro" id="IPR000515">
    <property type="entry name" value="MetI-like"/>
</dbReference>
<feature type="transmembrane region" description="Helical" evidence="7">
    <location>
        <begin position="276"/>
        <end position="296"/>
    </location>
</feature>
<feature type="transmembrane region" description="Helical" evidence="7">
    <location>
        <begin position="246"/>
        <end position="270"/>
    </location>
</feature>
<keyword evidence="2 7" id="KW-0813">Transport</keyword>
<name>C6LB66_9FIRM</name>
<feature type="transmembrane region" description="Helical" evidence="7">
    <location>
        <begin position="115"/>
        <end position="140"/>
    </location>
</feature>
<dbReference type="Pfam" id="PF00528">
    <property type="entry name" value="BPD_transp_1"/>
    <property type="match status" value="1"/>
</dbReference>
<evidence type="ECO:0000256" key="4">
    <source>
        <dbReference type="ARBA" id="ARBA00022692"/>
    </source>
</evidence>
<evidence type="ECO:0000256" key="8">
    <source>
        <dbReference type="SAM" id="MobiDB-lite"/>
    </source>
</evidence>
<keyword evidence="5 7" id="KW-1133">Transmembrane helix</keyword>
<dbReference type="GO" id="GO:0055085">
    <property type="term" value="P:transmembrane transport"/>
    <property type="evidence" value="ECO:0007669"/>
    <property type="project" value="InterPro"/>
</dbReference>
<feature type="region of interest" description="Disordered" evidence="8">
    <location>
        <begin position="1"/>
        <end position="37"/>
    </location>
</feature>
<dbReference type="eggNOG" id="COG1175">
    <property type="taxonomic scope" value="Bacteria"/>
</dbReference>
<comment type="caution">
    <text evidence="10">The sequence shown here is derived from an EMBL/GenBank/DDBJ whole genome shotgun (WGS) entry which is preliminary data.</text>
</comment>